<keyword evidence="3" id="KW-1185">Reference proteome</keyword>
<proteinExistence type="predicted"/>
<evidence type="ECO:0000313" key="2">
    <source>
        <dbReference type="EnsemblPlants" id="OGLUM05G06550.1"/>
    </source>
</evidence>
<organism evidence="2">
    <name type="scientific">Oryza glumipatula</name>
    <dbReference type="NCBI Taxonomy" id="40148"/>
    <lineage>
        <taxon>Eukaryota</taxon>
        <taxon>Viridiplantae</taxon>
        <taxon>Streptophyta</taxon>
        <taxon>Embryophyta</taxon>
        <taxon>Tracheophyta</taxon>
        <taxon>Spermatophyta</taxon>
        <taxon>Magnoliopsida</taxon>
        <taxon>Liliopsida</taxon>
        <taxon>Poales</taxon>
        <taxon>Poaceae</taxon>
        <taxon>BOP clade</taxon>
        <taxon>Oryzoideae</taxon>
        <taxon>Oryzeae</taxon>
        <taxon>Oryzinae</taxon>
        <taxon>Oryza</taxon>
    </lineage>
</organism>
<dbReference type="AlphaFoldDB" id="A0A0D9ZVD7"/>
<reference evidence="2" key="2">
    <citation type="submission" date="2018-05" db="EMBL/GenBank/DDBJ databases">
        <title>OgluRS3 (Oryza glumaepatula Reference Sequence Version 3).</title>
        <authorList>
            <person name="Zhang J."/>
            <person name="Kudrna D."/>
            <person name="Lee S."/>
            <person name="Talag J."/>
            <person name="Welchert J."/>
            <person name="Wing R.A."/>
        </authorList>
    </citation>
    <scope>NUCLEOTIDE SEQUENCE [LARGE SCALE GENOMIC DNA]</scope>
</reference>
<dbReference type="HOGENOM" id="CLU_078076_0_1_1"/>
<dbReference type="Proteomes" id="UP000026961">
    <property type="component" value="Chromosome 5"/>
</dbReference>
<dbReference type="Gramene" id="OGLUM05G06550.1">
    <property type="protein sequence ID" value="OGLUM05G06550.1"/>
    <property type="gene ID" value="OGLUM05G06550"/>
</dbReference>
<accession>A0A0D9ZVD7</accession>
<name>A0A0D9ZVD7_9ORYZ</name>
<feature type="region of interest" description="Disordered" evidence="1">
    <location>
        <begin position="44"/>
        <end position="71"/>
    </location>
</feature>
<feature type="region of interest" description="Disordered" evidence="1">
    <location>
        <begin position="1"/>
        <end position="21"/>
    </location>
</feature>
<sequence>MGDGDYERRHRRPWAASRGGMADGCIWPARERWEECSEASSVHRGTVDGSEAGVTRGGVAGSGGSRLGARKRGQRWEADLVRGGVANGGRGWPGAARVAVTEACTVRGGGAAGGCGAVYDAQRPAGGGVPMQWSLMSVEVGWWWSIGVPAVDSQVVSGG</sequence>
<evidence type="ECO:0000313" key="3">
    <source>
        <dbReference type="Proteomes" id="UP000026961"/>
    </source>
</evidence>
<protein>
    <submittedName>
        <fullName evidence="2">Uncharacterized protein</fullName>
    </submittedName>
</protein>
<dbReference type="EnsemblPlants" id="OGLUM05G06550.1">
    <property type="protein sequence ID" value="OGLUM05G06550.1"/>
    <property type="gene ID" value="OGLUM05G06550"/>
</dbReference>
<evidence type="ECO:0000256" key="1">
    <source>
        <dbReference type="SAM" id="MobiDB-lite"/>
    </source>
</evidence>
<reference evidence="2" key="1">
    <citation type="submission" date="2015-04" db="UniProtKB">
        <authorList>
            <consortium name="EnsemblPlants"/>
        </authorList>
    </citation>
    <scope>IDENTIFICATION</scope>
</reference>
<feature type="compositionally biased region" description="Gly residues" evidence="1">
    <location>
        <begin position="55"/>
        <end position="66"/>
    </location>
</feature>